<keyword evidence="3" id="KW-0227">DNA damage</keyword>
<keyword evidence="4 8" id="KW-0378">Hydrolase</keyword>
<dbReference type="GO" id="GO:0106300">
    <property type="term" value="P:protein-DNA covalent cross-linking repair"/>
    <property type="evidence" value="ECO:0007669"/>
    <property type="project" value="InterPro"/>
</dbReference>
<evidence type="ECO:0000256" key="3">
    <source>
        <dbReference type="ARBA" id="ARBA00022763"/>
    </source>
</evidence>
<evidence type="ECO:0000256" key="2">
    <source>
        <dbReference type="ARBA" id="ARBA00022670"/>
    </source>
</evidence>
<dbReference type="GO" id="GO:0016829">
    <property type="term" value="F:lyase activity"/>
    <property type="evidence" value="ECO:0007669"/>
    <property type="project" value="UniProtKB-KW"/>
</dbReference>
<accession>A0A964TCZ9</accession>
<dbReference type="InterPro" id="IPR036590">
    <property type="entry name" value="SRAP-like"/>
</dbReference>
<protein>
    <recommendedName>
        <fullName evidence="8">Abasic site processing protein</fullName>
        <ecNumber evidence="8">3.4.-.-</ecNumber>
    </recommendedName>
</protein>
<dbReference type="SUPFAM" id="SSF143081">
    <property type="entry name" value="BB1717-like"/>
    <property type="match status" value="1"/>
</dbReference>
<evidence type="ECO:0000256" key="4">
    <source>
        <dbReference type="ARBA" id="ARBA00022801"/>
    </source>
</evidence>
<gene>
    <name evidence="9" type="ORF">GTQ34_07430</name>
</gene>
<dbReference type="PANTHER" id="PTHR13604">
    <property type="entry name" value="DC12-RELATED"/>
    <property type="match status" value="1"/>
</dbReference>
<sequence length="238" mass="27080">MVYKLSNAVEREQIEKEFGLTFKYPDLYTPDIVINGLQEASLSVLTMENTNQVTFAIWGLLPEGYKEDWYVFQQMTNTLNVTLHDLQTTTWMGNSLQQGRCLAIISGFFTYLLKNGKTYPYYVQLISESPFYVAGVYHRLDDGFLSCGLITTATDDFLKSFHNIGDQVPLIIPESAKDVWLSPQTETNVLQGIIENPPKAKLRANPIAQEFFKKNILYDSILQPVFYEDVPNGGDSNF</sequence>
<dbReference type="RefSeq" id="WP_166523147.1">
    <property type="nucleotide sequence ID" value="NZ_JAAABI010000002.1"/>
</dbReference>
<comment type="caution">
    <text evidence="9">The sequence shown here is derived from an EMBL/GenBank/DDBJ whole genome shotgun (WGS) entry which is preliminary data.</text>
</comment>
<evidence type="ECO:0000256" key="5">
    <source>
        <dbReference type="ARBA" id="ARBA00023124"/>
    </source>
</evidence>
<comment type="similarity">
    <text evidence="1 8">Belongs to the SOS response-associated peptidase family.</text>
</comment>
<name>A0A964TCZ9_9FLAO</name>
<dbReference type="GO" id="GO:0008233">
    <property type="term" value="F:peptidase activity"/>
    <property type="evidence" value="ECO:0007669"/>
    <property type="project" value="UniProtKB-KW"/>
</dbReference>
<keyword evidence="10" id="KW-1185">Reference proteome</keyword>
<organism evidence="9 10">
    <name type="scientific">Flagellimonas ochracea</name>
    <dbReference type="NCBI Taxonomy" id="2696472"/>
    <lineage>
        <taxon>Bacteria</taxon>
        <taxon>Pseudomonadati</taxon>
        <taxon>Bacteroidota</taxon>
        <taxon>Flavobacteriia</taxon>
        <taxon>Flavobacteriales</taxon>
        <taxon>Flavobacteriaceae</taxon>
        <taxon>Flagellimonas</taxon>
    </lineage>
</organism>
<evidence type="ECO:0000313" key="10">
    <source>
        <dbReference type="Proteomes" id="UP000667650"/>
    </source>
</evidence>
<evidence type="ECO:0000256" key="7">
    <source>
        <dbReference type="ARBA" id="ARBA00023239"/>
    </source>
</evidence>
<dbReference type="AlphaFoldDB" id="A0A964TCZ9"/>
<keyword evidence="2 8" id="KW-0645">Protease</keyword>
<dbReference type="PANTHER" id="PTHR13604:SF0">
    <property type="entry name" value="ABASIC SITE PROCESSING PROTEIN HMCES"/>
    <property type="match status" value="1"/>
</dbReference>
<dbReference type="GO" id="GO:0006508">
    <property type="term" value="P:proteolysis"/>
    <property type="evidence" value="ECO:0007669"/>
    <property type="project" value="UniProtKB-KW"/>
</dbReference>
<proteinExistence type="inferred from homology"/>
<evidence type="ECO:0000256" key="8">
    <source>
        <dbReference type="RuleBase" id="RU364100"/>
    </source>
</evidence>
<dbReference type="Proteomes" id="UP000667650">
    <property type="component" value="Unassembled WGS sequence"/>
</dbReference>
<keyword evidence="7" id="KW-0456">Lyase</keyword>
<dbReference type="InterPro" id="IPR003738">
    <property type="entry name" value="SRAP"/>
</dbReference>
<evidence type="ECO:0000256" key="6">
    <source>
        <dbReference type="ARBA" id="ARBA00023125"/>
    </source>
</evidence>
<evidence type="ECO:0000256" key="1">
    <source>
        <dbReference type="ARBA" id="ARBA00008136"/>
    </source>
</evidence>
<evidence type="ECO:0000313" key="9">
    <source>
        <dbReference type="EMBL" id="NAY91743.1"/>
    </source>
</evidence>
<dbReference type="EMBL" id="JAAABI010000002">
    <property type="protein sequence ID" value="NAY91743.1"/>
    <property type="molecule type" value="Genomic_DNA"/>
</dbReference>
<keyword evidence="5" id="KW-0190">Covalent protein-DNA linkage</keyword>
<dbReference type="Gene3D" id="3.90.1680.10">
    <property type="entry name" value="SOS response associated peptidase-like"/>
    <property type="match status" value="1"/>
</dbReference>
<dbReference type="Pfam" id="PF02586">
    <property type="entry name" value="SRAP"/>
    <property type="match status" value="1"/>
</dbReference>
<keyword evidence="6" id="KW-0238">DNA-binding</keyword>
<dbReference type="EC" id="3.4.-.-" evidence="8"/>
<dbReference type="GO" id="GO:0003697">
    <property type="term" value="F:single-stranded DNA binding"/>
    <property type="evidence" value="ECO:0007669"/>
    <property type="project" value="InterPro"/>
</dbReference>
<reference evidence="9" key="1">
    <citation type="submission" date="2020-01" db="EMBL/GenBank/DDBJ databases">
        <title>Muricauda ochracea sp. nov., isolated from a tidal flat of Garorim bay in Korea.</title>
        <authorList>
            <person name="Kim D."/>
            <person name="Yoo Y."/>
            <person name="Kim J.-J."/>
        </authorList>
    </citation>
    <scope>NUCLEOTIDE SEQUENCE</scope>
    <source>
        <strain evidence="9">JGD-17</strain>
    </source>
</reference>